<protein>
    <submittedName>
        <fullName evidence="2">Uncharacterized protein</fullName>
    </submittedName>
</protein>
<evidence type="ECO:0000313" key="2">
    <source>
        <dbReference type="EMBL" id="RKK15645.1"/>
    </source>
</evidence>
<gene>
    <name evidence="2" type="ORF">BFJ65_g9233</name>
</gene>
<sequence>MISAFLRLIFLVSSPYGADAIASPSPNSFNLRLLTINLSQAVPHMMDLVERTRLPINAEYLNLRAGSALETLVSLKNELVDNFD</sequence>
<comment type="caution">
    <text evidence="2">The sequence shown here is derived from an EMBL/GenBank/DDBJ whole genome shotgun (WGS) entry which is preliminary data.</text>
</comment>
<reference evidence="2" key="1">
    <citation type="journal article" date="2018" name="Sci. Rep.">
        <title>Characterisation of pathogen-specific regions and novel effector candidates in Fusarium oxysporum f. sp. cepae.</title>
        <authorList>
            <person name="Armitage A.D."/>
            <person name="Taylor A."/>
            <person name="Sobczyk M.K."/>
            <person name="Baxter L."/>
            <person name="Greenfield B.P."/>
            <person name="Bates H.J."/>
            <person name="Wilson F."/>
            <person name="Jackson A.C."/>
            <person name="Ott S."/>
            <person name="Harrison R.J."/>
            <person name="Clarkson J.P."/>
        </authorList>
    </citation>
    <scope>NUCLEOTIDE SEQUENCE [LARGE SCALE GENOMIC DNA]</scope>
    <source>
        <strain evidence="2">FoC_Fus2</strain>
    </source>
</reference>
<feature type="signal peptide" evidence="1">
    <location>
        <begin position="1"/>
        <end position="20"/>
    </location>
</feature>
<dbReference type="EMBL" id="MRCU01000006">
    <property type="protein sequence ID" value="RKK15645.1"/>
    <property type="molecule type" value="Genomic_DNA"/>
</dbReference>
<keyword evidence="1" id="KW-0732">Signal</keyword>
<feature type="chain" id="PRO_5018186844" evidence="1">
    <location>
        <begin position="21"/>
        <end position="84"/>
    </location>
</feature>
<organism evidence="2">
    <name type="scientific">Fusarium oxysporum f. sp. cepae</name>
    <dbReference type="NCBI Taxonomy" id="396571"/>
    <lineage>
        <taxon>Eukaryota</taxon>
        <taxon>Fungi</taxon>
        <taxon>Dikarya</taxon>
        <taxon>Ascomycota</taxon>
        <taxon>Pezizomycotina</taxon>
        <taxon>Sordariomycetes</taxon>
        <taxon>Hypocreomycetidae</taxon>
        <taxon>Hypocreales</taxon>
        <taxon>Nectriaceae</taxon>
        <taxon>Fusarium</taxon>
        <taxon>Fusarium oxysporum species complex</taxon>
    </lineage>
</organism>
<proteinExistence type="predicted"/>
<dbReference type="AlphaFoldDB" id="A0A3L6NDV7"/>
<dbReference type="Proteomes" id="UP000270866">
    <property type="component" value="Chromosome 8"/>
</dbReference>
<evidence type="ECO:0000256" key="1">
    <source>
        <dbReference type="SAM" id="SignalP"/>
    </source>
</evidence>
<accession>A0A3L6NDV7</accession>
<name>A0A3L6NDV7_FUSOX</name>